<evidence type="ECO:0000256" key="6">
    <source>
        <dbReference type="ARBA" id="ARBA00022989"/>
    </source>
</evidence>
<evidence type="ECO:0000256" key="2">
    <source>
        <dbReference type="ARBA" id="ARBA00006459"/>
    </source>
</evidence>
<organism evidence="10">
    <name type="scientific">Darwinula stevensoni</name>
    <dbReference type="NCBI Taxonomy" id="69355"/>
    <lineage>
        <taxon>Eukaryota</taxon>
        <taxon>Metazoa</taxon>
        <taxon>Ecdysozoa</taxon>
        <taxon>Arthropoda</taxon>
        <taxon>Crustacea</taxon>
        <taxon>Oligostraca</taxon>
        <taxon>Ostracoda</taxon>
        <taxon>Podocopa</taxon>
        <taxon>Podocopida</taxon>
        <taxon>Darwinulocopina</taxon>
        <taxon>Darwinuloidea</taxon>
        <taxon>Darwinulidae</taxon>
        <taxon>Darwinula</taxon>
    </lineage>
</organism>
<feature type="transmembrane region" description="Helical" evidence="9">
    <location>
        <begin position="12"/>
        <end position="33"/>
    </location>
</feature>
<sequence length="201" mass="22263">MSSGWEEYGEIRWQLVICLFVAWVIVAVCLINGIQSSGKVVYFTALFPYLVLLIFLIYGAMLPGAKDGVLFYLTPQWERLASVGVWYQAAAQVFYSLGPAFGGLLTLASFNRFNNNCQRDGIVVGLSNCMTSFFAGFVIYSVVGFMANELGVEVKHVIRDGTGLAFVAYPDAVARMPVPQFWAFLFFFMLVTLGLDSQVLP</sequence>
<feature type="binding site" evidence="8">
    <location>
        <position position="128"/>
    </location>
    <ligand>
        <name>Na(+)</name>
        <dbReference type="ChEBI" id="CHEBI:29101"/>
        <label>1</label>
    </ligand>
</feature>
<keyword evidence="5" id="KW-0769">Symport</keyword>
<dbReference type="PANTHER" id="PTHR11616:SF240">
    <property type="entry name" value="BLOATED TUBULES, ISOFORM B-RELATED"/>
    <property type="match status" value="1"/>
</dbReference>
<dbReference type="GO" id="GO:0046872">
    <property type="term" value="F:metal ion binding"/>
    <property type="evidence" value="ECO:0007669"/>
    <property type="project" value="UniProtKB-KW"/>
</dbReference>
<reference evidence="10" key="1">
    <citation type="submission" date="2020-11" db="EMBL/GenBank/DDBJ databases">
        <authorList>
            <person name="Tran Van P."/>
        </authorList>
    </citation>
    <scope>NUCLEOTIDE SEQUENCE</scope>
</reference>
<dbReference type="GO" id="GO:0005886">
    <property type="term" value="C:plasma membrane"/>
    <property type="evidence" value="ECO:0007669"/>
    <property type="project" value="TreeGrafter"/>
</dbReference>
<comment type="subcellular location">
    <subcellularLocation>
        <location evidence="1">Membrane</location>
        <topology evidence="1">Multi-pass membrane protein</topology>
    </subcellularLocation>
</comment>
<evidence type="ECO:0000256" key="7">
    <source>
        <dbReference type="ARBA" id="ARBA00023136"/>
    </source>
</evidence>
<keyword evidence="3" id="KW-0813">Transport</keyword>
<feature type="binding site" evidence="8">
    <location>
        <position position="197"/>
    </location>
    <ligand>
        <name>Na(+)</name>
        <dbReference type="ChEBI" id="CHEBI:29101"/>
        <label>1</label>
    </ligand>
</feature>
<dbReference type="EMBL" id="CAJPEV010004449">
    <property type="protein sequence ID" value="CAG0901798.1"/>
    <property type="molecule type" value="Genomic_DNA"/>
</dbReference>
<feature type="transmembrane region" description="Helical" evidence="9">
    <location>
        <begin position="40"/>
        <end position="65"/>
    </location>
</feature>
<dbReference type="PRINTS" id="PR00176">
    <property type="entry name" value="NANEUSMPORT"/>
</dbReference>
<evidence type="ECO:0000313" key="10">
    <source>
        <dbReference type="EMBL" id="CAD7252451.1"/>
    </source>
</evidence>
<keyword evidence="7 9" id="KW-0472">Membrane</keyword>
<evidence type="ECO:0000313" key="11">
    <source>
        <dbReference type="Proteomes" id="UP000677054"/>
    </source>
</evidence>
<evidence type="ECO:0000256" key="4">
    <source>
        <dbReference type="ARBA" id="ARBA00022692"/>
    </source>
</evidence>
<dbReference type="PROSITE" id="PS50267">
    <property type="entry name" value="NA_NEUROTRAN_SYMP_3"/>
    <property type="match status" value="1"/>
</dbReference>
<keyword evidence="8" id="KW-0915">Sodium</keyword>
<dbReference type="InterPro" id="IPR000175">
    <property type="entry name" value="Na/ntran_symport"/>
</dbReference>
<dbReference type="GO" id="GO:0015375">
    <property type="term" value="F:glycine:sodium symporter activity"/>
    <property type="evidence" value="ECO:0007669"/>
    <property type="project" value="TreeGrafter"/>
</dbReference>
<dbReference type="Pfam" id="PF00209">
    <property type="entry name" value="SNF"/>
    <property type="match status" value="1"/>
</dbReference>
<dbReference type="AlphaFoldDB" id="A0A7R9ADY9"/>
<dbReference type="EMBL" id="LR903966">
    <property type="protein sequence ID" value="CAD7252451.1"/>
    <property type="molecule type" value="Genomic_DNA"/>
</dbReference>
<comment type="similarity">
    <text evidence="2">Belongs to the sodium:neurotransmitter symporter (SNF) (TC 2.A.22) family.</text>
</comment>
<feature type="transmembrane region" description="Helical" evidence="9">
    <location>
        <begin position="181"/>
        <end position="200"/>
    </location>
</feature>
<evidence type="ECO:0000256" key="9">
    <source>
        <dbReference type="SAM" id="Phobius"/>
    </source>
</evidence>
<keyword evidence="4 9" id="KW-0812">Transmembrane</keyword>
<evidence type="ECO:0000256" key="1">
    <source>
        <dbReference type="ARBA" id="ARBA00004141"/>
    </source>
</evidence>
<dbReference type="InterPro" id="IPR037272">
    <property type="entry name" value="SNS_sf"/>
</dbReference>
<protein>
    <submittedName>
        <fullName evidence="10">Uncharacterized protein</fullName>
    </submittedName>
</protein>
<evidence type="ECO:0000256" key="3">
    <source>
        <dbReference type="ARBA" id="ARBA00022448"/>
    </source>
</evidence>
<name>A0A7R9ADY9_9CRUS</name>
<feature type="binding site" evidence="8">
    <location>
        <position position="96"/>
    </location>
    <ligand>
        <name>Na(+)</name>
        <dbReference type="ChEBI" id="CHEBI:29101"/>
        <label>1</label>
    </ligand>
</feature>
<keyword evidence="6 9" id="KW-1133">Transmembrane helix</keyword>
<feature type="transmembrane region" description="Helical" evidence="9">
    <location>
        <begin position="85"/>
        <end position="110"/>
    </location>
</feature>
<accession>A0A7R9ADY9</accession>
<evidence type="ECO:0000256" key="5">
    <source>
        <dbReference type="ARBA" id="ARBA00022847"/>
    </source>
</evidence>
<evidence type="ECO:0000256" key="8">
    <source>
        <dbReference type="PIRSR" id="PIRSR600175-1"/>
    </source>
</evidence>
<gene>
    <name evidence="10" type="ORF">DSTB1V02_LOCUS12209</name>
</gene>
<proteinExistence type="inferred from homology"/>
<feature type="binding site" evidence="8">
    <location>
        <position position="193"/>
    </location>
    <ligand>
        <name>Na(+)</name>
        <dbReference type="ChEBI" id="CHEBI:29101"/>
        <label>1</label>
    </ligand>
</feature>
<feature type="binding site" evidence="8">
    <location>
        <position position="196"/>
    </location>
    <ligand>
        <name>Na(+)</name>
        <dbReference type="ChEBI" id="CHEBI:29101"/>
        <label>1</label>
    </ligand>
</feature>
<dbReference type="OrthoDB" id="6354857at2759"/>
<feature type="transmembrane region" description="Helical" evidence="9">
    <location>
        <begin position="122"/>
        <end position="143"/>
    </location>
</feature>
<dbReference type="Proteomes" id="UP000677054">
    <property type="component" value="Unassembled WGS sequence"/>
</dbReference>
<dbReference type="SUPFAM" id="SSF161070">
    <property type="entry name" value="SNF-like"/>
    <property type="match status" value="1"/>
</dbReference>
<dbReference type="PANTHER" id="PTHR11616">
    <property type="entry name" value="SODIUM/CHLORIDE DEPENDENT TRANSPORTER"/>
    <property type="match status" value="1"/>
</dbReference>
<keyword evidence="11" id="KW-1185">Reference proteome</keyword>
<keyword evidence="8" id="KW-0479">Metal-binding</keyword>